<reference evidence="1 2" key="1">
    <citation type="submission" date="2021-03" db="EMBL/GenBank/DDBJ databases">
        <title>Complete genome of Polaribacter_sp.G4M1.</title>
        <authorList>
            <person name="Jeong S.W."/>
            <person name="Bae J.W."/>
        </authorList>
    </citation>
    <scope>NUCLEOTIDE SEQUENCE [LARGE SCALE GENOMIC DNA]</scope>
    <source>
        <strain evidence="1 2">G4M1</strain>
    </source>
</reference>
<proteinExistence type="predicted"/>
<dbReference type="Proteomes" id="UP000663935">
    <property type="component" value="Chromosome"/>
</dbReference>
<evidence type="ECO:0000313" key="2">
    <source>
        <dbReference type="Proteomes" id="UP000663935"/>
    </source>
</evidence>
<organism evidence="1 2">
    <name type="scientific">Polaribacter batillariae</name>
    <dbReference type="NCBI Taxonomy" id="2808900"/>
    <lineage>
        <taxon>Bacteria</taxon>
        <taxon>Pseudomonadati</taxon>
        <taxon>Bacteroidota</taxon>
        <taxon>Flavobacteriia</taxon>
        <taxon>Flavobacteriales</taxon>
        <taxon>Flavobacteriaceae</taxon>
    </lineage>
</organism>
<protein>
    <recommendedName>
        <fullName evidence="3">Internalin</fullName>
    </recommendedName>
</protein>
<dbReference type="InterPro" id="IPR032675">
    <property type="entry name" value="LRR_dom_sf"/>
</dbReference>
<name>A0ABX7SQ64_9FLAO</name>
<dbReference type="RefSeq" id="WP_207970555.1">
    <property type="nucleotide sequence ID" value="NZ_CP071795.1"/>
</dbReference>
<evidence type="ECO:0000313" key="1">
    <source>
        <dbReference type="EMBL" id="QTD36367.1"/>
    </source>
</evidence>
<dbReference type="Gene3D" id="3.80.10.10">
    <property type="entry name" value="Ribonuclease Inhibitor"/>
    <property type="match status" value="1"/>
</dbReference>
<dbReference type="SUPFAM" id="SSF52058">
    <property type="entry name" value="L domain-like"/>
    <property type="match status" value="1"/>
</dbReference>
<dbReference type="EMBL" id="CP071795">
    <property type="protein sequence ID" value="QTD36367.1"/>
    <property type="molecule type" value="Genomic_DNA"/>
</dbReference>
<evidence type="ECO:0008006" key="3">
    <source>
        <dbReference type="Google" id="ProtNLM"/>
    </source>
</evidence>
<gene>
    <name evidence="1" type="ORF">JL193_09355</name>
</gene>
<keyword evidence="2" id="KW-1185">Reference proteome</keyword>
<accession>A0ABX7SQ64</accession>
<sequence length="273" mass="31703">MKDIRIDRFETKPEFVSDLADFDNSKAELYIRANVKNRHLLNELNIEKLWLIGAKEKDIEQIFSIHQPKHISFYQFLAKDLSCLESLNKCETLIMEWNTKATELWNFKSNLNLSKLAIRDFSKISDLSLLEKATQIKSLSLDGGMDKKLKVDTLKPLSKLPQLEFLRLTNIQVSDESLEPISNLGNLKILELSNQFPTIEYAKLAAKLVNTKCAMFNAYQKVEFKKDGILIYDTMITGKRKPFLLSTKDQSRIEKYKKEFEKLKITTHNNGYK</sequence>